<dbReference type="EC" id="5.6.2.4" evidence="7"/>
<dbReference type="GO" id="GO:0005524">
    <property type="term" value="F:ATP binding"/>
    <property type="evidence" value="ECO:0007669"/>
    <property type="project" value="UniProtKB-KW"/>
</dbReference>
<evidence type="ECO:0000256" key="2">
    <source>
        <dbReference type="ARBA" id="ARBA00022741"/>
    </source>
</evidence>
<sequence length="824" mass="93961">MGKSRIESLVEDYLNYRIDQLPIAFDEGKDSIEQFKLHTIKRLKVAFNLFSDHGCGLNNFLIALRDYLLTFQTDICLDKIKIPEDNLFAISRDPQSERYFAAFCFPDYINHAFVEYSYLNAECSEKHSIKDYALHTDPAIRKITGFSFFKSMDQKLAVYGALNTPDGFTTLVSLPTGGGKSLITQTLSYQKDGLTVVIVPTVSLAIDQVRVAKQIIKSSNIDSEIFSYSSGVDAAPILRAIKQKAARMLFISPESLINNQGFSDVIKEANATRYLKNIVIDEAHIVVDWGASFRIDYQCLESWRKKMLLSNPSIRTILLSATYERHCVSILKDFFAHDGKWIEIRCDSLRHEPHYMLVKAKSYTDKNRKMLELVRKMPHPMIIYVARPDDASDIKNLLNENGISNVKTFTGLTTGPKRKELIDAWVDDQFEIMIATSAFGVGVDKSDVRTVLHMYIPQNPNAYYQELGRGGRDKLPCLSIMCIHPDDINISFQRISKKVMTTEKIIGRWNSMYNSKSSQRVGNLNYIDTTIKPNYSVADTFDDTPTSDADMNWNIYVILLLRRYGLICIREVLPQSGKYIFVIEIIEDALRVNDNRLFQEIDQIRVTEWAYYVDAFHSMQHAIKNSGKVCWSEMFYETYDKVSEYCAGCNAHSNVNEGDFLEFPLKVPVKMPMKELAQDQLALFGGASDIIFIATESQEAQLVNFLMEKRLAVLVISTDKNIEHYLDSITCLKNLLILNGCSLRELIKRKSHYYISGVVAVSYSGTPKEIYDQLIYITNNLSKQPGIKVVHILRENTFFEWINKAFSDLVDGSVIPIKSVCPYA</sequence>
<dbReference type="EMBL" id="FWXW01000004">
    <property type="protein sequence ID" value="SMC62068.1"/>
    <property type="molecule type" value="Genomic_DNA"/>
</dbReference>
<dbReference type="Proteomes" id="UP000192790">
    <property type="component" value="Unassembled WGS sequence"/>
</dbReference>
<dbReference type="InterPro" id="IPR001650">
    <property type="entry name" value="Helicase_C-like"/>
</dbReference>
<dbReference type="PANTHER" id="PTHR13710">
    <property type="entry name" value="DNA HELICASE RECQ FAMILY MEMBER"/>
    <property type="match status" value="1"/>
</dbReference>
<evidence type="ECO:0000256" key="4">
    <source>
        <dbReference type="ARBA" id="ARBA00023125"/>
    </source>
</evidence>
<keyword evidence="5" id="KW-0413">Isomerase</keyword>
<feature type="domain" description="Helicase ATP-binding" evidence="8">
    <location>
        <begin position="161"/>
        <end position="341"/>
    </location>
</feature>
<dbReference type="SUPFAM" id="SSF52540">
    <property type="entry name" value="P-loop containing nucleoside triphosphate hydrolases"/>
    <property type="match status" value="1"/>
</dbReference>
<evidence type="ECO:0000256" key="7">
    <source>
        <dbReference type="ARBA" id="ARBA00034808"/>
    </source>
</evidence>
<evidence type="ECO:0000313" key="10">
    <source>
        <dbReference type="EMBL" id="SMC62068.1"/>
    </source>
</evidence>
<keyword evidence="4" id="KW-0238">DNA-binding</keyword>
<evidence type="ECO:0000256" key="6">
    <source>
        <dbReference type="ARBA" id="ARBA00034617"/>
    </source>
</evidence>
<keyword evidence="10" id="KW-0378">Hydrolase</keyword>
<dbReference type="PROSITE" id="PS51194">
    <property type="entry name" value="HELICASE_CTER"/>
    <property type="match status" value="1"/>
</dbReference>
<dbReference type="PANTHER" id="PTHR13710:SF105">
    <property type="entry name" value="ATP-DEPENDENT DNA HELICASE Q1"/>
    <property type="match status" value="1"/>
</dbReference>
<dbReference type="GO" id="GO:0000724">
    <property type="term" value="P:double-strand break repair via homologous recombination"/>
    <property type="evidence" value="ECO:0007669"/>
    <property type="project" value="TreeGrafter"/>
</dbReference>
<keyword evidence="10" id="KW-0347">Helicase</keyword>
<evidence type="ECO:0000259" key="9">
    <source>
        <dbReference type="PROSITE" id="PS51194"/>
    </source>
</evidence>
<comment type="similarity">
    <text evidence="1">Belongs to the helicase family. RecQ subfamily.</text>
</comment>
<dbReference type="InterPro" id="IPR027417">
    <property type="entry name" value="P-loop_NTPase"/>
</dbReference>
<dbReference type="RefSeq" id="WP_084234530.1">
    <property type="nucleotide sequence ID" value="NZ_FWXW01000004.1"/>
</dbReference>
<evidence type="ECO:0000313" key="11">
    <source>
        <dbReference type="Proteomes" id="UP000192790"/>
    </source>
</evidence>
<dbReference type="GO" id="GO:0005737">
    <property type="term" value="C:cytoplasm"/>
    <property type="evidence" value="ECO:0007669"/>
    <property type="project" value="TreeGrafter"/>
</dbReference>
<evidence type="ECO:0000256" key="1">
    <source>
        <dbReference type="ARBA" id="ARBA00005446"/>
    </source>
</evidence>
<proteinExistence type="inferred from homology"/>
<dbReference type="Gene3D" id="3.40.50.300">
    <property type="entry name" value="P-loop containing nucleotide triphosphate hydrolases"/>
    <property type="match status" value="2"/>
</dbReference>
<keyword evidence="11" id="KW-1185">Reference proteome</keyword>
<dbReference type="GO" id="GO:0005694">
    <property type="term" value="C:chromosome"/>
    <property type="evidence" value="ECO:0007669"/>
    <property type="project" value="TreeGrafter"/>
</dbReference>
<keyword evidence="3" id="KW-0067">ATP-binding</keyword>
<reference evidence="10 11" key="1">
    <citation type="submission" date="2017-04" db="EMBL/GenBank/DDBJ databases">
        <authorList>
            <person name="Afonso C.L."/>
            <person name="Miller P.J."/>
            <person name="Scott M.A."/>
            <person name="Spackman E."/>
            <person name="Goraichik I."/>
            <person name="Dimitrov K.M."/>
            <person name="Suarez D.L."/>
            <person name="Swayne D.E."/>
        </authorList>
    </citation>
    <scope>NUCLEOTIDE SEQUENCE [LARGE SCALE GENOMIC DNA]</scope>
    <source>
        <strain evidence="10 11">DSM 12816</strain>
    </source>
</reference>
<protein>
    <recommendedName>
        <fullName evidence="7">DNA 3'-5' helicase</fullName>
        <ecNumber evidence="7">5.6.2.4</ecNumber>
    </recommendedName>
</protein>
<evidence type="ECO:0000259" key="8">
    <source>
        <dbReference type="PROSITE" id="PS51192"/>
    </source>
</evidence>
<dbReference type="Pfam" id="PF00271">
    <property type="entry name" value="Helicase_C"/>
    <property type="match status" value="1"/>
</dbReference>
<dbReference type="STRING" id="1122930.SAMN02745168_1850"/>
<organism evidence="10 11">
    <name type="scientific">Papillibacter cinnamivorans DSM 12816</name>
    <dbReference type="NCBI Taxonomy" id="1122930"/>
    <lineage>
        <taxon>Bacteria</taxon>
        <taxon>Bacillati</taxon>
        <taxon>Bacillota</taxon>
        <taxon>Clostridia</taxon>
        <taxon>Eubacteriales</taxon>
        <taxon>Oscillospiraceae</taxon>
        <taxon>Papillibacter</taxon>
    </lineage>
</organism>
<dbReference type="InterPro" id="IPR011545">
    <property type="entry name" value="DEAD/DEAH_box_helicase_dom"/>
</dbReference>
<name>A0A1W2APC9_9FIRM</name>
<evidence type="ECO:0000256" key="5">
    <source>
        <dbReference type="ARBA" id="ARBA00023235"/>
    </source>
</evidence>
<keyword evidence="2" id="KW-0547">Nucleotide-binding</keyword>
<dbReference type="Pfam" id="PF00270">
    <property type="entry name" value="DEAD"/>
    <property type="match status" value="1"/>
</dbReference>
<dbReference type="GO" id="GO:0043138">
    <property type="term" value="F:3'-5' DNA helicase activity"/>
    <property type="evidence" value="ECO:0007669"/>
    <property type="project" value="UniProtKB-EC"/>
</dbReference>
<gene>
    <name evidence="10" type="ORF">SAMN02745168_1850</name>
</gene>
<accession>A0A1W2APC9</accession>
<dbReference type="GO" id="GO:0003677">
    <property type="term" value="F:DNA binding"/>
    <property type="evidence" value="ECO:0007669"/>
    <property type="project" value="UniProtKB-KW"/>
</dbReference>
<dbReference type="SMART" id="SM00490">
    <property type="entry name" value="HELICc"/>
    <property type="match status" value="1"/>
</dbReference>
<dbReference type="GO" id="GO:0009378">
    <property type="term" value="F:four-way junction helicase activity"/>
    <property type="evidence" value="ECO:0007669"/>
    <property type="project" value="TreeGrafter"/>
</dbReference>
<evidence type="ECO:0000256" key="3">
    <source>
        <dbReference type="ARBA" id="ARBA00022840"/>
    </source>
</evidence>
<dbReference type="OrthoDB" id="9763310at2"/>
<feature type="domain" description="Helicase C-terminal" evidence="9">
    <location>
        <begin position="369"/>
        <end position="517"/>
    </location>
</feature>
<dbReference type="SMART" id="SM00487">
    <property type="entry name" value="DEXDc"/>
    <property type="match status" value="1"/>
</dbReference>
<comment type="catalytic activity">
    <reaction evidence="6">
        <text>Couples ATP hydrolysis with the unwinding of duplex DNA by translocating in the 3'-5' direction.</text>
        <dbReference type="EC" id="5.6.2.4"/>
    </reaction>
</comment>
<dbReference type="InterPro" id="IPR014001">
    <property type="entry name" value="Helicase_ATP-bd"/>
</dbReference>
<dbReference type="AlphaFoldDB" id="A0A1W2APC9"/>
<dbReference type="PROSITE" id="PS51192">
    <property type="entry name" value="HELICASE_ATP_BIND_1"/>
    <property type="match status" value="1"/>
</dbReference>